<dbReference type="AlphaFoldDB" id="A0A1C6IJQ6"/>
<dbReference type="EMBL" id="FMHG01000001">
    <property type="protein sequence ID" value="SCJ70111.1"/>
    <property type="molecule type" value="Genomic_DNA"/>
</dbReference>
<organism evidence="1">
    <name type="scientific">uncultured Anaerotruncus sp</name>
    <dbReference type="NCBI Taxonomy" id="905011"/>
    <lineage>
        <taxon>Bacteria</taxon>
        <taxon>Bacillati</taxon>
        <taxon>Bacillota</taxon>
        <taxon>Clostridia</taxon>
        <taxon>Eubacteriales</taxon>
        <taxon>Oscillospiraceae</taxon>
        <taxon>Anaerotruncus</taxon>
        <taxon>environmental samples</taxon>
    </lineage>
</organism>
<proteinExistence type="predicted"/>
<evidence type="ECO:0000313" key="1">
    <source>
        <dbReference type="EMBL" id="SCJ70111.1"/>
    </source>
</evidence>
<sequence length="39" mass="4052">MGTSSIMGAVTNDLTLMSRLCFLSFCITSIPIKTAQAAG</sequence>
<accession>A0A1C6IJQ6</accession>
<reference evidence="1" key="1">
    <citation type="submission" date="2015-09" db="EMBL/GenBank/DDBJ databases">
        <authorList>
            <consortium name="Pathogen Informatics"/>
        </authorList>
    </citation>
    <scope>NUCLEOTIDE SEQUENCE</scope>
    <source>
        <strain evidence="1">2789STDY5834896</strain>
    </source>
</reference>
<gene>
    <name evidence="1" type="ORF">SAMEA3545359_01495</name>
</gene>
<protein>
    <submittedName>
        <fullName evidence="1">Uncharacterized protein</fullName>
    </submittedName>
</protein>
<name>A0A1C6IJQ6_9FIRM</name>